<dbReference type="Proteomes" id="UP000092671">
    <property type="component" value="Unassembled WGS sequence"/>
</dbReference>
<feature type="signal peptide" evidence="1">
    <location>
        <begin position="1"/>
        <end position="22"/>
    </location>
</feature>
<dbReference type="AlphaFoldDB" id="A0A1B8PJS5"/>
<dbReference type="RefSeq" id="WP_066893079.1">
    <property type="nucleotide sequence ID" value="NZ_LZDN01000012.1"/>
</dbReference>
<keyword evidence="1" id="KW-0732">Signal</keyword>
<evidence type="ECO:0000256" key="1">
    <source>
        <dbReference type="SAM" id="SignalP"/>
    </source>
</evidence>
<protein>
    <submittedName>
        <fullName evidence="2">Uncharacterized protein</fullName>
    </submittedName>
</protein>
<reference evidence="2 3" key="1">
    <citation type="submission" date="2016-06" db="EMBL/GenBank/DDBJ databases">
        <title>Draft genome of Moraxella nonliquefaciens CCUG 60284.</title>
        <authorList>
            <person name="Salva-Serra F."/>
            <person name="Engstrom-Jakobsson H."/>
            <person name="Thorell K."/>
            <person name="Gonzales-Siles L."/>
            <person name="Karlsson R."/>
            <person name="Boulund F."/>
            <person name="Engstrand L."/>
            <person name="Kristiansson E."/>
            <person name="Moore E."/>
        </authorList>
    </citation>
    <scope>NUCLEOTIDE SEQUENCE [LARGE SCALE GENOMIC DNA]</scope>
    <source>
        <strain evidence="2 3">CCUG 60284</strain>
    </source>
</reference>
<comment type="caution">
    <text evidence="2">The sequence shown here is derived from an EMBL/GenBank/DDBJ whole genome shotgun (WGS) entry which is preliminary data.</text>
</comment>
<proteinExistence type="predicted"/>
<evidence type="ECO:0000313" key="2">
    <source>
        <dbReference type="EMBL" id="OBX50825.1"/>
    </source>
</evidence>
<feature type="chain" id="PRO_5008611729" evidence="1">
    <location>
        <begin position="23"/>
        <end position="135"/>
    </location>
</feature>
<dbReference type="EMBL" id="LZDN01000012">
    <property type="protein sequence ID" value="OBX50825.1"/>
    <property type="molecule type" value="Genomic_DNA"/>
</dbReference>
<dbReference type="OrthoDB" id="332175at2"/>
<sequence>MKIKHTLLALTVATLISTTAHAAIEINEEDFGPTYGTTVLDVTVAKPLQLVGAIAGTALHVVGLPFSVASDSTEISYETLVVKPWSALSRCVGCTEVYDNHRNAHKENPNEVRIVVDRPSEIIINTDQNVVVNPR</sequence>
<organism evidence="2 3">
    <name type="scientific">Moraxella nonliquefaciens</name>
    <dbReference type="NCBI Taxonomy" id="478"/>
    <lineage>
        <taxon>Bacteria</taxon>
        <taxon>Pseudomonadati</taxon>
        <taxon>Pseudomonadota</taxon>
        <taxon>Gammaproteobacteria</taxon>
        <taxon>Moraxellales</taxon>
        <taxon>Moraxellaceae</taxon>
        <taxon>Moraxella</taxon>
    </lineage>
</organism>
<gene>
    <name evidence="2" type="ORF">A9Z60_02735</name>
</gene>
<name>A0A1B8PJS5_MORNO</name>
<evidence type="ECO:0000313" key="3">
    <source>
        <dbReference type="Proteomes" id="UP000092671"/>
    </source>
</evidence>
<accession>A0A1B8PJS5</accession>